<keyword evidence="1" id="KW-0732">Signal</keyword>
<dbReference type="SMART" id="SM01351">
    <property type="entry name" value="Aspzincin_M35"/>
    <property type="match status" value="1"/>
</dbReference>
<evidence type="ECO:0000313" key="3">
    <source>
        <dbReference type="EnsemblMetazoa" id="Aqu2.1.27810_001"/>
    </source>
</evidence>
<feature type="chain" id="PRO_5013231172" description="Lysine-specific metallo-endopeptidase domain-containing protein" evidence="1">
    <location>
        <begin position="18"/>
        <end position="230"/>
    </location>
</feature>
<reference evidence="3" key="1">
    <citation type="submission" date="2017-05" db="UniProtKB">
        <authorList>
            <consortium name="EnsemblMetazoa"/>
        </authorList>
    </citation>
    <scope>IDENTIFICATION</scope>
</reference>
<name>A0A1X7UJH1_AMPQE</name>
<dbReference type="InParanoid" id="A0A1X7UJH1"/>
<protein>
    <recommendedName>
        <fullName evidence="2">Lysine-specific metallo-endopeptidase domain-containing protein</fullName>
    </recommendedName>
</protein>
<dbReference type="EnsemblMetazoa" id="Aqu2.1.27810_001">
    <property type="protein sequence ID" value="Aqu2.1.27810_001"/>
    <property type="gene ID" value="Aqu2.1.27810"/>
</dbReference>
<dbReference type="AlphaFoldDB" id="A0A1X7UJH1"/>
<dbReference type="GO" id="GO:0004222">
    <property type="term" value="F:metalloendopeptidase activity"/>
    <property type="evidence" value="ECO:0007669"/>
    <property type="project" value="InterPro"/>
</dbReference>
<dbReference type="InterPro" id="IPR024079">
    <property type="entry name" value="MetalloPept_cat_dom_sf"/>
</dbReference>
<evidence type="ECO:0000256" key="1">
    <source>
        <dbReference type="SAM" id="SignalP"/>
    </source>
</evidence>
<dbReference type="Gene3D" id="3.40.390.10">
    <property type="entry name" value="Collagenase (Catalytic Domain)"/>
    <property type="match status" value="1"/>
</dbReference>
<dbReference type="OrthoDB" id="10033758at2759"/>
<accession>A0A1X7UJH1</accession>
<organism evidence="3">
    <name type="scientific">Amphimedon queenslandica</name>
    <name type="common">Sponge</name>
    <dbReference type="NCBI Taxonomy" id="400682"/>
    <lineage>
        <taxon>Eukaryota</taxon>
        <taxon>Metazoa</taxon>
        <taxon>Porifera</taxon>
        <taxon>Demospongiae</taxon>
        <taxon>Heteroscleromorpha</taxon>
        <taxon>Haplosclerida</taxon>
        <taxon>Niphatidae</taxon>
        <taxon>Amphimedon</taxon>
    </lineage>
</organism>
<feature type="signal peptide" evidence="1">
    <location>
        <begin position="1"/>
        <end position="17"/>
    </location>
</feature>
<sequence length="230" mass="25931">MKTLLCICLFITYLASALRESTVQESIHIYLEDTHALLKPRGPEETDKVDYTVNIESCSSASFTGGTAANNKEILKAHKLLCSGIDKVNICNNTLYRKWFGCFTTARESKVKAVYKKMRDGLEGNTVTYVHGGSYCVTNPNWYGYTWRASARPGLNTVWICPPFYPFPISCGSPGTYTKEFGLIHEWSHAFGDTFDHIYGSSQSQNLAKTDPDKAVENADNYGWHYCEWQ</sequence>
<dbReference type="InterPro" id="IPR029463">
    <property type="entry name" value="Lys_MEP"/>
</dbReference>
<dbReference type="Pfam" id="PF14521">
    <property type="entry name" value="Aspzincin_M35"/>
    <property type="match status" value="1"/>
</dbReference>
<evidence type="ECO:0000259" key="2">
    <source>
        <dbReference type="SMART" id="SM01351"/>
    </source>
</evidence>
<feature type="domain" description="Lysine-specific metallo-endopeptidase" evidence="2">
    <location>
        <begin position="88"/>
        <end position="228"/>
    </location>
</feature>
<dbReference type="SUPFAM" id="SSF55486">
    <property type="entry name" value="Metalloproteases ('zincins'), catalytic domain"/>
    <property type="match status" value="1"/>
</dbReference>
<proteinExistence type="predicted"/>